<dbReference type="SUPFAM" id="SSF81901">
    <property type="entry name" value="HCP-like"/>
    <property type="match status" value="1"/>
</dbReference>
<evidence type="ECO:0000256" key="2">
    <source>
        <dbReference type="ARBA" id="ARBA00022771"/>
    </source>
</evidence>
<dbReference type="Proteomes" id="UP000541444">
    <property type="component" value="Unassembled WGS sequence"/>
</dbReference>
<dbReference type="PANTHER" id="PTHR46758">
    <property type="entry name" value="MYND DOMAIN-CONTAINING"/>
    <property type="match status" value="1"/>
</dbReference>
<dbReference type="OrthoDB" id="1733186at2759"/>
<dbReference type="Pfam" id="PF01753">
    <property type="entry name" value="zf-MYND"/>
    <property type="match status" value="1"/>
</dbReference>
<evidence type="ECO:0000313" key="7">
    <source>
        <dbReference type="EMBL" id="KAF6161473.1"/>
    </source>
</evidence>
<comment type="caution">
    <text evidence="7">The sequence shown here is derived from an EMBL/GenBank/DDBJ whole genome shotgun (WGS) entry which is preliminary data.</text>
</comment>
<keyword evidence="3" id="KW-0862">Zinc</keyword>
<keyword evidence="2 4" id="KW-0863">Zinc-finger</keyword>
<evidence type="ECO:0000256" key="4">
    <source>
        <dbReference type="PROSITE-ProRule" id="PRU00134"/>
    </source>
</evidence>
<dbReference type="FunFam" id="6.10.140.2220:FF:000033">
    <property type="entry name" value="Predicted protein"/>
    <property type="match status" value="1"/>
</dbReference>
<dbReference type="EMBL" id="JACGCM010001129">
    <property type="protein sequence ID" value="KAF6161473.1"/>
    <property type="molecule type" value="Genomic_DNA"/>
</dbReference>
<feature type="domain" description="MYND-type" evidence="6">
    <location>
        <begin position="259"/>
        <end position="301"/>
    </location>
</feature>
<sequence length="326" mass="36612">MMGTYRKRISSSRPNLRTSDGEEVPVSQKKLRFTEQFKFFDRLHDDIVVSILSILIATSDCPSDFINARITCKNMYTLSQSPIVLAKASPKTFVRAKNWSEFGQAFLLDCANAGNIEAWYGLSFIVKAARKLHAAAMYSLALIQFNGSGGSKSMKNLKVGARLCQRAAYLGCADANREFGHCLQDGYGVSQDVSKGHHLLHLANVHDIGVVFSLVARSQDVSNDTMRNILAKWGHPVNQFLVDWFSIRVPDKGLRLCSNNGCGRPETRKHEFRKCSDCGEVNYCSRACQELDWKLRHKFECVQFDVDDDDDVIDEIEVMHIATTDA</sequence>
<dbReference type="AlphaFoldDB" id="A0A7J7N2W7"/>
<proteinExistence type="predicted"/>
<evidence type="ECO:0000313" key="8">
    <source>
        <dbReference type="Proteomes" id="UP000541444"/>
    </source>
</evidence>
<protein>
    <recommendedName>
        <fullName evidence="6">MYND-type domain-containing protein</fullName>
    </recommendedName>
</protein>
<accession>A0A7J7N2W7</accession>
<evidence type="ECO:0000259" key="6">
    <source>
        <dbReference type="PROSITE" id="PS50865"/>
    </source>
</evidence>
<gene>
    <name evidence="7" type="ORF">GIB67_009352</name>
</gene>
<dbReference type="Gene3D" id="6.10.140.2220">
    <property type="match status" value="1"/>
</dbReference>
<feature type="compositionally biased region" description="Basic residues" evidence="5">
    <location>
        <begin position="1"/>
        <end position="10"/>
    </location>
</feature>
<evidence type="ECO:0000256" key="3">
    <source>
        <dbReference type="ARBA" id="ARBA00022833"/>
    </source>
</evidence>
<dbReference type="Gene3D" id="1.25.40.10">
    <property type="entry name" value="Tetratricopeptide repeat domain"/>
    <property type="match status" value="1"/>
</dbReference>
<dbReference type="InterPro" id="IPR011990">
    <property type="entry name" value="TPR-like_helical_dom_sf"/>
</dbReference>
<keyword evidence="8" id="KW-1185">Reference proteome</keyword>
<dbReference type="SUPFAM" id="SSF144232">
    <property type="entry name" value="HIT/MYND zinc finger-like"/>
    <property type="match status" value="1"/>
</dbReference>
<reference evidence="7 8" key="1">
    <citation type="journal article" date="2020" name="IScience">
        <title>Genome Sequencing of the Endangered Kingdonia uniflora (Circaeasteraceae, Ranunculales) Reveals Potential Mechanisms of Evolutionary Specialization.</title>
        <authorList>
            <person name="Sun Y."/>
            <person name="Deng T."/>
            <person name="Zhang A."/>
            <person name="Moore M.J."/>
            <person name="Landis J.B."/>
            <person name="Lin N."/>
            <person name="Zhang H."/>
            <person name="Zhang X."/>
            <person name="Huang J."/>
            <person name="Zhang X."/>
            <person name="Sun H."/>
            <person name="Wang H."/>
        </authorList>
    </citation>
    <scope>NUCLEOTIDE SEQUENCE [LARGE SCALE GENOMIC DNA]</scope>
    <source>
        <strain evidence="7">TB1705</strain>
        <tissue evidence="7">Leaf</tissue>
    </source>
</reference>
<evidence type="ECO:0000256" key="1">
    <source>
        <dbReference type="ARBA" id="ARBA00022723"/>
    </source>
</evidence>
<evidence type="ECO:0000256" key="5">
    <source>
        <dbReference type="SAM" id="MobiDB-lite"/>
    </source>
</evidence>
<feature type="region of interest" description="Disordered" evidence="5">
    <location>
        <begin position="1"/>
        <end position="23"/>
    </location>
</feature>
<organism evidence="7 8">
    <name type="scientific">Kingdonia uniflora</name>
    <dbReference type="NCBI Taxonomy" id="39325"/>
    <lineage>
        <taxon>Eukaryota</taxon>
        <taxon>Viridiplantae</taxon>
        <taxon>Streptophyta</taxon>
        <taxon>Embryophyta</taxon>
        <taxon>Tracheophyta</taxon>
        <taxon>Spermatophyta</taxon>
        <taxon>Magnoliopsida</taxon>
        <taxon>Ranunculales</taxon>
        <taxon>Circaeasteraceae</taxon>
        <taxon>Kingdonia</taxon>
    </lineage>
</organism>
<dbReference type="InterPro" id="IPR044508">
    <property type="entry name" value="At5g50450/At1g67340-like"/>
</dbReference>
<dbReference type="PANTHER" id="PTHR46758:SF2">
    <property type="entry name" value="OJ1485_B09.11 PROTEIN"/>
    <property type="match status" value="1"/>
</dbReference>
<dbReference type="InterPro" id="IPR002893">
    <property type="entry name" value="Znf_MYND"/>
</dbReference>
<dbReference type="PROSITE" id="PS50865">
    <property type="entry name" value="ZF_MYND_2"/>
    <property type="match status" value="1"/>
</dbReference>
<name>A0A7J7N2W7_9MAGN</name>
<keyword evidence="1" id="KW-0479">Metal-binding</keyword>
<dbReference type="GO" id="GO:0008270">
    <property type="term" value="F:zinc ion binding"/>
    <property type="evidence" value="ECO:0007669"/>
    <property type="project" value="UniProtKB-KW"/>
</dbReference>